<feature type="non-terminal residue" evidence="1">
    <location>
        <position position="118"/>
    </location>
</feature>
<dbReference type="AlphaFoldDB" id="A0AAD6FSB3"/>
<proteinExistence type="predicted"/>
<evidence type="ECO:0000313" key="2">
    <source>
        <dbReference type="Proteomes" id="UP001219934"/>
    </source>
</evidence>
<feature type="non-terminal residue" evidence="1">
    <location>
        <position position="1"/>
    </location>
</feature>
<organism evidence="1 2">
    <name type="scientific">Pogonophryne albipinna</name>
    <dbReference type="NCBI Taxonomy" id="1090488"/>
    <lineage>
        <taxon>Eukaryota</taxon>
        <taxon>Metazoa</taxon>
        <taxon>Chordata</taxon>
        <taxon>Craniata</taxon>
        <taxon>Vertebrata</taxon>
        <taxon>Euteleostomi</taxon>
        <taxon>Actinopterygii</taxon>
        <taxon>Neopterygii</taxon>
        <taxon>Teleostei</taxon>
        <taxon>Neoteleostei</taxon>
        <taxon>Acanthomorphata</taxon>
        <taxon>Eupercaria</taxon>
        <taxon>Perciformes</taxon>
        <taxon>Notothenioidei</taxon>
        <taxon>Pogonophryne</taxon>
    </lineage>
</organism>
<accession>A0AAD6FSB3</accession>
<protein>
    <submittedName>
        <fullName evidence="1">Uncharacterized protein</fullName>
    </submittedName>
</protein>
<gene>
    <name evidence="1" type="ORF">JOQ06_006113</name>
</gene>
<dbReference type="EMBL" id="JAPTMU010000005">
    <property type="protein sequence ID" value="KAJ4943614.1"/>
    <property type="molecule type" value="Genomic_DNA"/>
</dbReference>
<name>A0AAD6FSB3_9TELE</name>
<dbReference type="Proteomes" id="UP001219934">
    <property type="component" value="Unassembled WGS sequence"/>
</dbReference>
<reference evidence="1" key="1">
    <citation type="submission" date="2022-11" db="EMBL/GenBank/DDBJ databases">
        <title>Chromosome-level genome of Pogonophryne albipinna.</title>
        <authorList>
            <person name="Jo E."/>
        </authorList>
    </citation>
    <scope>NUCLEOTIDE SEQUENCE</scope>
    <source>
        <strain evidence="1">SGF0006</strain>
        <tissue evidence="1">Muscle</tissue>
    </source>
</reference>
<evidence type="ECO:0000313" key="1">
    <source>
        <dbReference type="EMBL" id="KAJ4943614.1"/>
    </source>
</evidence>
<comment type="caution">
    <text evidence="1">The sequence shown here is derived from an EMBL/GenBank/DDBJ whole genome shotgun (WGS) entry which is preliminary data.</text>
</comment>
<keyword evidence="2" id="KW-1185">Reference proteome</keyword>
<sequence>QVSEQQVAAADARLVCIRYEASIAASLNANGCYGNKTLVPAVLLNMGVNMGNKNETQAPADGETCRTTDRSEERWQREAGGLAAELSHFQFSDRRLNHNSLRPFIILALVHLSLCLGQ</sequence>